<evidence type="ECO:0000313" key="5">
    <source>
        <dbReference type="Proteomes" id="UP000023152"/>
    </source>
</evidence>
<protein>
    <submittedName>
        <fullName evidence="4">Kinesin heavy chain</fullName>
    </submittedName>
</protein>
<organism evidence="4 5">
    <name type="scientific">Reticulomyxa filosa</name>
    <dbReference type="NCBI Taxonomy" id="46433"/>
    <lineage>
        <taxon>Eukaryota</taxon>
        <taxon>Sar</taxon>
        <taxon>Rhizaria</taxon>
        <taxon>Retaria</taxon>
        <taxon>Foraminifera</taxon>
        <taxon>Monothalamids</taxon>
        <taxon>Reticulomyxidae</taxon>
        <taxon>Reticulomyxa</taxon>
    </lineage>
</organism>
<feature type="coiled-coil region" evidence="2">
    <location>
        <begin position="87"/>
        <end position="146"/>
    </location>
</feature>
<sequence length="400" mass="45282">MARRLEAGCINNGLSQLQVVFNELRVKGKLSKVQGTGLRRILHAYINAQCVISVLFTLSPSENNATSTASTLKFAVQAGMVKVKPVKSKVEVNYKQLVDQLKEHIEEQKQLIEKLNDTIEEMRDKYEDMRLEHERLINAAKDANNKPSPHALEVKPNAFAHRQTITRRQETVMNEGLLNNLELFEAQNKDDDETTEDTNGVLVCPMDEAEVDKKIVDHSRARSMMDSNLVSMHLNLSKLKLDIPDDELDEEAEEEVPIKKTHVENKPAKLAPTQNTVEVASKNRFAVALAVPGTNTKEVDIQQIKSSVEIQKALPDTNTDEKKAESTMELIGMAGVQFRHADTSKMNREELLDYCDAMETQIIEERALRGSLEQSQKVIIDHLMETNEGLLRWFQMKKIL</sequence>
<comment type="similarity">
    <text evidence="1">Belongs to the TRAFAC class myosin-kinesin ATPase superfamily. Kinesin family.</text>
</comment>
<dbReference type="GO" id="GO:0007018">
    <property type="term" value="P:microtubule-based movement"/>
    <property type="evidence" value="ECO:0007669"/>
    <property type="project" value="InterPro"/>
</dbReference>
<feature type="domain" description="Kinesin motor" evidence="3">
    <location>
        <begin position="1"/>
        <end position="81"/>
    </location>
</feature>
<dbReference type="GO" id="GO:0005524">
    <property type="term" value="F:ATP binding"/>
    <property type="evidence" value="ECO:0007669"/>
    <property type="project" value="InterPro"/>
</dbReference>
<dbReference type="InterPro" id="IPR036961">
    <property type="entry name" value="Kinesin_motor_dom_sf"/>
</dbReference>
<dbReference type="SUPFAM" id="SSF52540">
    <property type="entry name" value="P-loop containing nucleoside triphosphate hydrolases"/>
    <property type="match status" value="1"/>
</dbReference>
<dbReference type="AlphaFoldDB" id="X6N8Q5"/>
<dbReference type="Pfam" id="PF00225">
    <property type="entry name" value="Kinesin"/>
    <property type="match status" value="1"/>
</dbReference>
<dbReference type="GO" id="GO:0003777">
    <property type="term" value="F:microtubule motor activity"/>
    <property type="evidence" value="ECO:0007669"/>
    <property type="project" value="InterPro"/>
</dbReference>
<dbReference type="PROSITE" id="PS50067">
    <property type="entry name" value="KINESIN_MOTOR_2"/>
    <property type="match status" value="1"/>
</dbReference>
<evidence type="ECO:0000256" key="1">
    <source>
        <dbReference type="PROSITE-ProRule" id="PRU00283"/>
    </source>
</evidence>
<dbReference type="GO" id="GO:0008017">
    <property type="term" value="F:microtubule binding"/>
    <property type="evidence" value="ECO:0007669"/>
    <property type="project" value="InterPro"/>
</dbReference>
<dbReference type="Gene3D" id="3.40.850.10">
    <property type="entry name" value="Kinesin motor domain"/>
    <property type="match status" value="1"/>
</dbReference>
<dbReference type="Proteomes" id="UP000023152">
    <property type="component" value="Unassembled WGS sequence"/>
</dbReference>
<evidence type="ECO:0000259" key="3">
    <source>
        <dbReference type="PROSITE" id="PS50067"/>
    </source>
</evidence>
<evidence type="ECO:0000256" key="2">
    <source>
        <dbReference type="SAM" id="Coils"/>
    </source>
</evidence>
<reference evidence="4 5" key="1">
    <citation type="journal article" date="2013" name="Curr. Biol.">
        <title>The Genome of the Foraminiferan Reticulomyxa filosa.</title>
        <authorList>
            <person name="Glockner G."/>
            <person name="Hulsmann N."/>
            <person name="Schleicher M."/>
            <person name="Noegel A.A."/>
            <person name="Eichinger L."/>
            <person name="Gallinger C."/>
            <person name="Pawlowski J."/>
            <person name="Sierra R."/>
            <person name="Euteneuer U."/>
            <person name="Pillet L."/>
            <person name="Moustafa A."/>
            <person name="Platzer M."/>
            <person name="Groth M."/>
            <person name="Szafranski K."/>
            <person name="Schliwa M."/>
        </authorList>
    </citation>
    <scope>NUCLEOTIDE SEQUENCE [LARGE SCALE GENOMIC DNA]</scope>
</reference>
<gene>
    <name evidence="4" type="ORF">RFI_15064</name>
</gene>
<name>X6N8Q5_RETFI</name>
<comment type="caution">
    <text evidence="4">The sequence shown here is derived from an EMBL/GenBank/DDBJ whole genome shotgun (WGS) entry which is preliminary data.</text>
</comment>
<keyword evidence="5" id="KW-1185">Reference proteome</keyword>
<accession>X6N8Q5</accession>
<dbReference type="InterPro" id="IPR001752">
    <property type="entry name" value="Kinesin_motor_dom"/>
</dbReference>
<evidence type="ECO:0000313" key="4">
    <source>
        <dbReference type="EMBL" id="ETO22139.1"/>
    </source>
</evidence>
<dbReference type="InterPro" id="IPR027417">
    <property type="entry name" value="P-loop_NTPase"/>
</dbReference>
<proteinExistence type="inferred from homology"/>
<comment type="caution">
    <text evidence="1">Lacks conserved residue(s) required for the propagation of feature annotation.</text>
</comment>
<dbReference type="EMBL" id="ASPP01011009">
    <property type="protein sequence ID" value="ETO22139.1"/>
    <property type="molecule type" value="Genomic_DNA"/>
</dbReference>
<keyword evidence="2" id="KW-0175">Coiled coil</keyword>